<comment type="catalytic activity">
    <reaction evidence="1">
        <text>ATP + protein L-histidine = ADP + protein N-phospho-L-histidine.</text>
        <dbReference type="EC" id="2.7.13.3"/>
    </reaction>
</comment>
<dbReference type="Proteomes" id="UP001501747">
    <property type="component" value="Unassembled WGS sequence"/>
</dbReference>
<evidence type="ECO:0000256" key="2">
    <source>
        <dbReference type="ARBA" id="ARBA00012438"/>
    </source>
</evidence>
<dbReference type="EC" id="2.7.13.3" evidence="2"/>
<dbReference type="InterPro" id="IPR003594">
    <property type="entry name" value="HATPase_dom"/>
</dbReference>
<evidence type="ECO:0000256" key="5">
    <source>
        <dbReference type="ARBA" id="ARBA00022741"/>
    </source>
</evidence>
<evidence type="ECO:0000313" key="14">
    <source>
        <dbReference type="Proteomes" id="UP001501747"/>
    </source>
</evidence>
<dbReference type="PANTHER" id="PTHR24421">
    <property type="entry name" value="NITRATE/NITRITE SENSOR PROTEIN NARX-RELATED"/>
    <property type="match status" value="1"/>
</dbReference>
<feature type="transmembrane region" description="Helical" evidence="9">
    <location>
        <begin position="104"/>
        <end position="137"/>
    </location>
</feature>
<accession>A0ABP7R053</accession>
<feature type="transmembrane region" description="Helical" evidence="9">
    <location>
        <begin position="34"/>
        <end position="56"/>
    </location>
</feature>
<evidence type="ECO:0000256" key="4">
    <source>
        <dbReference type="ARBA" id="ARBA00022679"/>
    </source>
</evidence>
<keyword evidence="7" id="KW-0067">ATP-binding</keyword>
<name>A0ABP7R053_9PSEU</name>
<evidence type="ECO:0000256" key="6">
    <source>
        <dbReference type="ARBA" id="ARBA00022777"/>
    </source>
</evidence>
<dbReference type="PANTHER" id="PTHR24421:SF10">
    <property type="entry name" value="NITRATE_NITRITE SENSOR PROTEIN NARQ"/>
    <property type="match status" value="1"/>
</dbReference>
<evidence type="ECO:0000259" key="12">
    <source>
        <dbReference type="Pfam" id="PF13796"/>
    </source>
</evidence>
<keyword evidence="14" id="KW-1185">Reference proteome</keyword>
<feature type="domain" description="Signal transduction histidine kinase subgroup 3 dimerisation and phosphoacceptor" evidence="11">
    <location>
        <begin position="220"/>
        <end position="286"/>
    </location>
</feature>
<proteinExistence type="predicted"/>
<dbReference type="Pfam" id="PF13796">
    <property type="entry name" value="Sensor"/>
    <property type="match status" value="1"/>
</dbReference>
<dbReference type="InterPro" id="IPR036890">
    <property type="entry name" value="HATPase_C_sf"/>
</dbReference>
<evidence type="ECO:0000256" key="3">
    <source>
        <dbReference type="ARBA" id="ARBA00022553"/>
    </source>
</evidence>
<keyword evidence="9" id="KW-0472">Membrane</keyword>
<evidence type="ECO:0000256" key="1">
    <source>
        <dbReference type="ARBA" id="ARBA00000085"/>
    </source>
</evidence>
<comment type="caution">
    <text evidence="13">The sequence shown here is derived from an EMBL/GenBank/DDBJ whole genome shotgun (WGS) entry which is preliminary data.</text>
</comment>
<keyword evidence="9" id="KW-0812">Transmembrane</keyword>
<evidence type="ECO:0000259" key="10">
    <source>
        <dbReference type="Pfam" id="PF02518"/>
    </source>
</evidence>
<sequence length="408" mass="43053">MITTPFASAAAIALMAFPGLPWIFLVASKRVETLASAALLAALGAVLVGLFGALLAPPLAEFERRRLGLLDRRPVVSGHRGVHSPGLATWLRTRYTEAATWRELAYVLLLAIVAPMLYGALAVLVLLVVTIAASPLLLQNDVTPLSLGTIQLTSVAEATPYAIAALVLVPALPYLWTALAGAHASVARYLLCGAAEDELRVELAEVSRSRARLVNAFEVERRRIERDLHDGAQQRLVSLTLQLGLARIDLPAGSAAAQSVGEAHDQAKQLMTELRELINGIHPQVLTDRGLVAALQELASRSGVPVTVDADVPTRPQPYVEATAYFVVAEALANVAKHSGASAVTVRVRQLGERLQVVVSDNGRGGADPRKGTGLTGLADRVSVIDGTMTMSSPVGGPTVLTVELPCT</sequence>
<dbReference type="InterPro" id="IPR011712">
    <property type="entry name" value="Sig_transdc_His_kin_sub3_dim/P"/>
</dbReference>
<evidence type="ECO:0000256" key="7">
    <source>
        <dbReference type="ARBA" id="ARBA00022840"/>
    </source>
</evidence>
<dbReference type="Gene3D" id="1.20.5.1930">
    <property type="match status" value="1"/>
</dbReference>
<dbReference type="InterPro" id="IPR050482">
    <property type="entry name" value="Sensor_HK_TwoCompSys"/>
</dbReference>
<dbReference type="GO" id="GO:0016301">
    <property type="term" value="F:kinase activity"/>
    <property type="evidence" value="ECO:0007669"/>
    <property type="project" value="UniProtKB-KW"/>
</dbReference>
<keyword evidence="5" id="KW-0547">Nucleotide-binding</keyword>
<keyword evidence="8" id="KW-0902">Two-component regulatory system</keyword>
<keyword evidence="4" id="KW-0808">Transferase</keyword>
<evidence type="ECO:0000313" key="13">
    <source>
        <dbReference type="EMBL" id="GAA3990632.1"/>
    </source>
</evidence>
<protein>
    <recommendedName>
        <fullName evidence="2">histidine kinase</fullName>
        <ecNumber evidence="2">2.7.13.3</ecNumber>
    </recommendedName>
</protein>
<keyword evidence="6 13" id="KW-0418">Kinase</keyword>
<reference evidence="14" key="1">
    <citation type="journal article" date="2019" name="Int. J. Syst. Evol. Microbiol.">
        <title>The Global Catalogue of Microorganisms (GCM) 10K type strain sequencing project: providing services to taxonomists for standard genome sequencing and annotation.</title>
        <authorList>
            <consortium name="The Broad Institute Genomics Platform"/>
            <consortium name="The Broad Institute Genome Sequencing Center for Infectious Disease"/>
            <person name="Wu L."/>
            <person name="Ma J."/>
        </authorList>
    </citation>
    <scope>NUCLEOTIDE SEQUENCE [LARGE SCALE GENOMIC DNA]</scope>
    <source>
        <strain evidence="14">JCM 17342</strain>
    </source>
</reference>
<dbReference type="SUPFAM" id="SSF55874">
    <property type="entry name" value="ATPase domain of HSP90 chaperone/DNA topoisomerase II/histidine kinase"/>
    <property type="match status" value="1"/>
</dbReference>
<dbReference type="Gene3D" id="3.30.565.10">
    <property type="entry name" value="Histidine kinase-like ATPase, C-terminal domain"/>
    <property type="match status" value="1"/>
</dbReference>
<dbReference type="Pfam" id="PF02518">
    <property type="entry name" value="HATPase_c"/>
    <property type="match status" value="1"/>
</dbReference>
<dbReference type="Pfam" id="PF07730">
    <property type="entry name" value="HisKA_3"/>
    <property type="match status" value="1"/>
</dbReference>
<dbReference type="CDD" id="cd16917">
    <property type="entry name" value="HATPase_UhpB-NarQ-NarX-like"/>
    <property type="match status" value="1"/>
</dbReference>
<feature type="transmembrane region" description="Helical" evidence="9">
    <location>
        <begin position="158"/>
        <end position="176"/>
    </location>
</feature>
<gene>
    <name evidence="13" type="ORF">GCM10022247_06760</name>
</gene>
<feature type="domain" description="Histidine kinase/HSP90-like ATPase" evidence="10">
    <location>
        <begin position="323"/>
        <end position="406"/>
    </location>
</feature>
<feature type="transmembrane region" description="Helical" evidence="9">
    <location>
        <begin position="6"/>
        <end position="27"/>
    </location>
</feature>
<evidence type="ECO:0000256" key="9">
    <source>
        <dbReference type="SAM" id="Phobius"/>
    </source>
</evidence>
<dbReference type="EMBL" id="BAABAL010000004">
    <property type="protein sequence ID" value="GAA3990632.1"/>
    <property type="molecule type" value="Genomic_DNA"/>
</dbReference>
<keyword evidence="9" id="KW-1133">Transmembrane helix</keyword>
<feature type="domain" description="Putative sensor" evidence="12">
    <location>
        <begin position="37"/>
        <end position="191"/>
    </location>
</feature>
<evidence type="ECO:0000256" key="8">
    <source>
        <dbReference type="ARBA" id="ARBA00023012"/>
    </source>
</evidence>
<evidence type="ECO:0000259" key="11">
    <source>
        <dbReference type="Pfam" id="PF07730"/>
    </source>
</evidence>
<keyword evidence="3" id="KW-0597">Phosphoprotein</keyword>
<dbReference type="InterPro" id="IPR025828">
    <property type="entry name" value="Put_sensor_dom"/>
</dbReference>
<organism evidence="13 14">
    <name type="scientific">Allokutzneria multivorans</name>
    <dbReference type="NCBI Taxonomy" id="1142134"/>
    <lineage>
        <taxon>Bacteria</taxon>
        <taxon>Bacillati</taxon>
        <taxon>Actinomycetota</taxon>
        <taxon>Actinomycetes</taxon>
        <taxon>Pseudonocardiales</taxon>
        <taxon>Pseudonocardiaceae</taxon>
        <taxon>Allokutzneria</taxon>
    </lineage>
</organism>